<accession>A0A183G9I0</accession>
<dbReference type="AlphaFoldDB" id="A0A183G9I0"/>
<evidence type="ECO:0000313" key="2">
    <source>
        <dbReference type="EMBL" id="VDP12210.1"/>
    </source>
</evidence>
<protein>
    <submittedName>
        <fullName evidence="4">NlpE_C domain-containing protein</fullName>
    </submittedName>
</protein>
<keyword evidence="3" id="KW-1185">Reference proteome</keyword>
<feature type="chain" id="PRO_5044551950" evidence="1">
    <location>
        <begin position="19"/>
        <end position="146"/>
    </location>
</feature>
<evidence type="ECO:0000313" key="3">
    <source>
        <dbReference type="Proteomes" id="UP000050761"/>
    </source>
</evidence>
<keyword evidence="1" id="KW-0732">Signal</keyword>
<accession>A0A3P8B4U7</accession>
<name>A0A183G9I0_HELPZ</name>
<reference evidence="2 3" key="1">
    <citation type="submission" date="2018-11" db="EMBL/GenBank/DDBJ databases">
        <authorList>
            <consortium name="Pathogen Informatics"/>
        </authorList>
    </citation>
    <scope>NUCLEOTIDE SEQUENCE [LARGE SCALE GENOMIC DNA]</scope>
</reference>
<evidence type="ECO:0000313" key="4">
    <source>
        <dbReference type="WBParaSite" id="HPBE_0001860201-mRNA-1"/>
    </source>
</evidence>
<dbReference type="EMBL" id="UZAH01030795">
    <property type="protein sequence ID" value="VDP12210.1"/>
    <property type="molecule type" value="Genomic_DNA"/>
</dbReference>
<sequence>MIFRICLLLSAVACYTSAASFHRSTLVASFHKRTEKEGSKVSLTPLIPGQTIWERVRFHGAAIEFIKRCGPGETGLHCTQFVRKDTLQAAKPESIAYVDKDGHLVLNPMKATDVGKYYNGISQATKITDISYHLDKRPYTYLQVKK</sequence>
<dbReference type="Proteomes" id="UP000050761">
    <property type="component" value="Unassembled WGS sequence"/>
</dbReference>
<gene>
    <name evidence="2" type="ORF">HPBE_LOCUS18601</name>
</gene>
<dbReference type="OrthoDB" id="5842861at2759"/>
<evidence type="ECO:0000256" key="1">
    <source>
        <dbReference type="SAM" id="SignalP"/>
    </source>
</evidence>
<proteinExistence type="predicted"/>
<reference evidence="4" key="2">
    <citation type="submission" date="2019-09" db="UniProtKB">
        <authorList>
            <consortium name="WormBaseParasite"/>
        </authorList>
    </citation>
    <scope>IDENTIFICATION</scope>
</reference>
<organism evidence="3 4">
    <name type="scientific">Heligmosomoides polygyrus</name>
    <name type="common">Parasitic roundworm</name>
    <dbReference type="NCBI Taxonomy" id="6339"/>
    <lineage>
        <taxon>Eukaryota</taxon>
        <taxon>Metazoa</taxon>
        <taxon>Ecdysozoa</taxon>
        <taxon>Nematoda</taxon>
        <taxon>Chromadorea</taxon>
        <taxon>Rhabditida</taxon>
        <taxon>Rhabditina</taxon>
        <taxon>Rhabditomorpha</taxon>
        <taxon>Strongyloidea</taxon>
        <taxon>Heligmosomidae</taxon>
        <taxon>Heligmosomoides</taxon>
    </lineage>
</organism>
<dbReference type="WBParaSite" id="HPBE_0001860201-mRNA-1">
    <property type="protein sequence ID" value="HPBE_0001860201-mRNA-1"/>
    <property type="gene ID" value="HPBE_0001860201"/>
</dbReference>
<feature type="signal peptide" evidence="1">
    <location>
        <begin position="1"/>
        <end position="18"/>
    </location>
</feature>